<dbReference type="EMBL" id="SWKR01000002">
    <property type="protein sequence ID" value="TKD50550.1"/>
    <property type="molecule type" value="Genomic_DNA"/>
</dbReference>
<evidence type="ECO:0000313" key="1">
    <source>
        <dbReference type="EMBL" id="TKD50550.1"/>
    </source>
</evidence>
<organism evidence="1 2">
    <name type="scientific">Sphingomonas baiyangensis</name>
    <dbReference type="NCBI Taxonomy" id="2572576"/>
    <lineage>
        <taxon>Bacteria</taxon>
        <taxon>Pseudomonadati</taxon>
        <taxon>Pseudomonadota</taxon>
        <taxon>Alphaproteobacteria</taxon>
        <taxon>Sphingomonadales</taxon>
        <taxon>Sphingomonadaceae</taxon>
        <taxon>Sphingomonas</taxon>
    </lineage>
</organism>
<accession>A0A4U1L2V1</accession>
<reference evidence="1 2" key="1">
    <citation type="submission" date="2019-04" db="EMBL/GenBank/DDBJ databases">
        <authorList>
            <person name="Yang Y."/>
            <person name="Wei D."/>
        </authorList>
    </citation>
    <scope>NUCLEOTIDE SEQUENCE [LARGE SCALE GENOMIC DNA]</scope>
    <source>
        <strain evidence="1 2">L-1-4w-11</strain>
    </source>
</reference>
<keyword evidence="2" id="KW-1185">Reference proteome</keyword>
<comment type="caution">
    <text evidence="1">The sequence shown here is derived from an EMBL/GenBank/DDBJ whole genome shotgun (WGS) entry which is preliminary data.</text>
</comment>
<gene>
    <name evidence="1" type="ORF">FBR43_07075</name>
</gene>
<evidence type="ECO:0000313" key="2">
    <source>
        <dbReference type="Proteomes" id="UP000309138"/>
    </source>
</evidence>
<dbReference type="OrthoDB" id="8456617at2"/>
<sequence>MITAEDKLEAIRREIAFRKRVYPRRVADGKMTQQLADRQIAIFEAIKDDMLVAVAAERLL</sequence>
<dbReference type="AlphaFoldDB" id="A0A4U1L2V1"/>
<protein>
    <submittedName>
        <fullName evidence="1">Uncharacterized protein</fullName>
    </submittedName>
</protein>
<name>A0A4U1L2V1_9SPHN</name>
<proteinExistence type="predicted"/>
<dbReference type="Proteomes" id="UP000309138">
    <property type="component" value="Unassembled WGS sequence"/>
</dbReference>
<dbReference type="RefSeq" id="WP_136942493.1">
    <property type="nucleotide sequence ID" value="NZ_SWKR01000002.1"/>
</dbReference>